<protein>
    <submittedName>
        <fullName evidence="2">Uncharacterized protein</fullName>
    </submittedName>
</protein>
<keyword evidence="3" id="KW-1185">Reference proteome</keyword>
<reference evidence="2 3" key="1">
    <citation type="submission" date="2019-06" db="EMBL/GenBank/DDBJ databases">
        <title>Sequencing the genomes of 1000 actinobacteria strains.</title>
        <authorList>
            <person name="Klenk H.-P."/>
        </authorList>
    </citation>
    <scope>NUCLEOTIDE SEQUENCE [LARGE SCALE GENOMIC DNA]</scope>
    <source>
        <strain evidence="2 3">DSM 43186</strain>
    </source>
</reference>
<accession>A0A543J0Y3</accession>
<dbReference type="AlphaFoldDB" id="A0A543J0Y3"/>
<organism evidence="2 3">
    <name type="scientific">Thermopolyspora flexuosa</name>
    <dbReference type="NCBI Taxonomy" id="103836"/>
    <lineage>
        <taxon>Bacteria</taxon>
        <taxon>Bacillati</taxon>
        <taxon>Actinomycetota</taxon>
        <taxon>Actinomycetes</taxon>
        <taxon>Streptosporangiales</taxon>
        <taxon>Streptosporangiaceae</taxon>
        <taxon>Thermopolyspora</taxon>
    </lineage>
</organism>
<proteinExistence type="predicted"/>
<gene>
    <name evidence="2" type="ORF">FHX40_3221</name>
</gene>
<evidence type="ECO:0000313" key="3">
    <source>
        <dbReference type="Proteomes" id="UP000319213"/>
    </source>
</evidence>
<comment type="caution">
    <text evidence="2">The sequence shown here is derived from an EMBL/GenBank/DDBJ whole genome shotgun (WGS) entry which is preliminary data.</text>
</comment>
<dbReference type="RefSeq" id="WP_189136151.1">
    <property type="nucleotide sequence ID" value="NZ_BMPV01000001.1"/>
</dbReference>
<evidence type="ECO:0000256" key="1">
    <source>
        <dbReference type="SAM" id="MobiDB-lite"/>
    </source>
</evidence>
<feature type="compositionally biased region" description="Pro residues" evidence="1">
    <location>
        <begin position="78"/>
        <end position="87"/>
    </location>
</feature>
<dbReference type="Proteomes" id="UP000319213">
    <property type="component" value="Unassembled WGS sequence"/>
</dbReference>
<sequence length="87" mass="9606">MGREAMPGSPHVVIFDPEELTLAQCDGDACVVCHKRWPRPRVRVGRLPDGRYVLTCEDCAELLSPLPPRAPDDDHEACPPPVRVPVP</sequence>
<feature type="region of interest" description="Disordered" evidence="1">
    <location>
        <begin position="66"/>
        <end position="87"/>
    </location>
</feature>
<evidence type="ECO:0000313" key="2">
    <source>
        <dbReference type="EMBL" id="TQM76486.1"/>
    </source>
</evidence>
<dbReference type="EMBL" id="VFPQ01000001">
    <property type="protein sequence ID" value="TQM76486.1"/>
    <property type="molecule type" value="Genomic_DNA"/>
</dbReference>
<name>A0A543J0Y3_9ACTN</name>